<dbReference type="InterPro" id="IPR050105">
    <property type="entry name" value="MoCo_biosynth_MoaA/MoaC"/>
</dbReference>
<evidence type="ECO:0000313" key="9">
    <source>
        <dbReference type="Proteomes" id="UP000663088"/>
    </source>
</evidence>
<evidence type="ECO:0000256" key="4">
    <source>
        <dbReference type="ARBA" id="ARBA00023150"/>
    </source>
</evidence>
<comment type="catalytic activity">
    <reaction evidence="1">
        <text>(8S)-3',8-cyclo-7,8-dihydroguanosine 5'-triphosphate = cyclic pyranopterin phosphate + diphosphate</text>
        <dbReference type="Rhea" id="RHEA:49580"/>
        <dbReference type="ChEBI" id="CHEBI:33019"/>
        <dbReference type="ChEBI" id="CHEBI:59648"/>
        <dbReference type="ChEBI" id="CHEBI:131766"/>
        <dbReference type="EC" id="4.6.1.17"/>
    </reaction>
</comment>
<evidence type="ECO:0000256" key="1">
    <source>
        <dbReference type="ARBA" id="ARBA00001637"/>
    </source>
</evidence>
<dbReference type="EC" id="4.6.1.17" evidence="3"/>
<accession>A0ABX7PTK3</accession>
<protein>
    <recommendedName>
        <fullName evidence="3">cyclic pyranopterin monophosphate synthase</fullName>
        <ecNumber evidence="3">4.6.1.17</ecNumber>
    </recommendedName>
</protein>
<keyword evidence="5 8" id="KW-0456">Lyase</keyword>
<comment type="function">
    <text evidence="6">Catalyzes the conversion of (8S)-3',8-cyclo-7,8-dihydroguanosine 5'-triphosphate to cyclic pyranopterin monophosphate (cPMP).</text>
</comment>
<reference evidence="8 9" key="1">
    <citation type="submission" date="2020-12" db="EMBL/GenBank/DDBJ databases">
        <authorList>
            <person name="Awala S.I."/>
            <person name="Gwak J.-H."/>
            <person name="Kim S.-J."/>
            <person name="Rhee S.-K."/>
        </authorList>
    </citation>
    <scope>NUCLEOTIDE SEQUENCE [LARGE SCALE GENOMIC DNA]</scope>
    <source>
        <strain evidence="8 9">IT5</strain>
    </source>
</reference>
<evidence type="ECO:0000256" key="6">
    <source>
        <dbReference type="ARBA" id="ARBA00055087"/>
    </source>
</evidence>
<dbReference type="InterPro" id="IPR023045">
    <property type="entry name" value="MoaC"/>
</dbReference>
<keyword evidence="9" id="KW-1185">Reference proteome</keyword>
<dbReference type="GO" id="GO:0061799">
    <property type="term" value="F:cyclic pyranopterin monophosphate synthase activity"/>
    <property type="evidence" value="ECO:0007669"/>
    <property type="project" value="UniProtKB-EC"/>
</dbReference>
<dbReference type="NCBIfam" id="TIGR00581">
    <property type="entry name" value="moaC"/>
    <property type="match status" value="1"/>
</dbReference>
<evidence type="ECO:0000313" key="8">
    <source>
        <dbReference type="EMBL" id="QSR86013.1"/>
    </source>
</evidence>
<dbReference type="NCBIfam" id="NF006870">
    <property type="entry name" value="PRK09364.1"/>
    <property type="match status" value="1"/>
</dbReference>
<dbReference type="PANTHER" id="PTHR22960">
    <property type="entry name" value="MOLYBDOPTERIN COFACTOR SYNTHESIS PROTEIN A"/>
    <property type="match status" value="1"/>
</dbReference>
<evidence type="ECO:0000259" key="7">
    <source>
        <dbReference type="Pfam" id="PF01967"/>
    </source>
</evidence>
<organism evidence="8 9">
    <name type="scientific">Candidatus Methylacidiphilum infernorum</name>
    <dbReference type="NCBI Taxonomy" id="511746"/>
    <lineage>
        <taxon>Bacteria</taxon>
        <taxon>Pseudomonadati</taxon>
        <taxon>Verrucomicrobiota</taxon>
        <taxon>Methylacidiphilae</taxon>
        <taxon>Methylacidiphilales</taxon>
        <taxon>Methylacidiphilaceae</taxon>
        <taxon>Methylacidiphilum (ex Ratnadevi et al. 2023)</taxon>
    </lineage>
</organism>
<dbReference type="Gene3D" id="3.30.70.640">
    <property type="entry name" value="Molybdopterin cofactor biosynthesis C (MoaC) domain"/>
    <property type="match status" value="1"/>
</dbReference>
<dbReference type="InterPro" id="IPR002820">
    <property type="entry name" value="Mopterin_CF_biosynth-C_dom"/>
</dbReference>
<sequence length="157" mass="16933">MEEEGSKNAKTFFSHLSASGEARMVRVSEKPEQKRTAVAEGFITLSQKTLELLKARAIPKGDVLTLAKVASIMAAKKTAELIPLAHPIGLSFADTTFEIEEKGIRVVSTAESVAKTGVEMEALVMVAIAILTLYDMCKAVDQSMVIGPIKLLEKKKA</sequence>
<dbReference type="RefSeq" id="WP_206843939.1">
    <property type="nucleotide sequence ID" value="NZ_CP065956.1"/>
</dbReference>
<gene>
    <name evidence="8" type="primary">moaC</name>
    <name evidence="8" type="ORF">EM20IM_05710</name>
</gene>
<dbReference type="SUPFAM" id="SSF55040">
    <property type="entry name" value="Molybdenum cofactor biosynthesis protein C, MoaC"/>
    <property type="match status" value="1"/>
</dbReference>
<evidence type="ECO:0000256" key="5">
    <source>
        <dbReference type="ARBA" id="ARBA00023239"/>
    </source>
</evidence>
<name>A0ABX7PTK3_9BACT</name>
<dbReference type="InterPro" id="IPR047594">
    <property type="entry name" value="MoaC_bact/euk"/>
</dbReference>
<dbReference type="Pfam" id="PF01967">
    <property type="entry name" value="MoaC"/>
    <property type="match status" value="1"/>
</dbReference>
<feature type="domain" description="Molybdopterin cofactor biosynthesis C (MoaC)" evidence="7">
    <location>
        <begin position="24"/>
        <end position="156"/>
    </location>
</feature>
<dbReference type="CDD" id="cd01420">
    <property type="entry name" value="MoaC_PE"/>
    <property type="match status" value="1"/>
</dbReference>
<keyword evidence="4" id="KW-0501">Molybdenum cofactor biosynthesis</keyword>
<dbReference type="EMBL" id="CP065956">
    <property type="protein sequence ID" value="QSR86013.1"/>
    <property type="molecule type" value="Genomic_DNA"/>
</dbReference>
<evidence type="ECO:0000256" key="3">
    <source>
        <dbReference type="ARBA" id="ARBA00012575"/>
    </source>
</evidence>
<dbReference type="InterPro" id="IPR036522">
    <property type="entry name" value="MoaC_sf"/>
</dbReference>
<dbReference type="Proteomes" id="UP000663088">
    <property type="component" value="Chromosome"/>
</dbReference>
<comment type="pathway">
    <text evidence="2">Cofactor biosynthesis; molybdopterin biosynthesis.</text>
</comment>
<proteinExistence type="predicted"/>
<evidence type="ECO:0000256" key="2">
    <source>
        <dbReference type="ARBA" id="ARBA00005046"/>
    </source>
</evidence>